<evidence type="ECO:0000313" key="2">
    <source>
        <dbReference type="Proteomes" id="UP000596929"/>
    </source>
</evidence>
<accession>A0ABR7DFJ5</accession>
<organism evidence="1 2">
    <name type="scientific">Clostridium hominis</name>
    <dbReference type="NCBI Taxonomy" id="2763036"/>
    <lineage>
        <taxon>Bacteria</taxon>
        <taxon>Bacillati</taxon>
        <taxon>Bacillota</taxon>
        <taxon>Clostridia</taxon>
        <taxon>Eubacteriales</taxon>
        <taxon>Clostridiaceae</taxon>
        <taxon>Clostridium</taxon>
    </lineage>
</organism>
<protein>
    <submittedName>
        <fullName evidence="1">AAA family ATPase</fullName>
    </submittedName>
</protein>
<dbReference type="Proteomes" id="UP000596929">
    <property type="component" value="Unassembled WGS sequence"/>
</dbReference>
<dbReference type="RefSeq" id="WP_186860272.1">
    <property type="nucleotide sequence ID" value="NZ_JACOOO010000025.1"/>
</dbReference>
<reference evidence="1 2" key="1">
    <citation type="submission" date="2020-08" db="EMBL/GenBank/DDBJ databases">
        <title>Genome public.</title>
        <authorList>
            <person name="Liu C."/>
            <person name="Sun Q."/>
        </authorList>
    </citation>
    <scope>NUCLEOTIDE SEQUENCE [LARGE SCALE GENOMIC DNA]</scope>
    <source>
        <strain evidence="1 2">NSJ-6</strain>
    </source>
</reference>
<dbReference type="Pfam" id="PF13238">
    <property type="entry name" value="AAA_18"/>
    <property type="match status" value="1"/>
</dbReference>
<evidence type="ECO:0000313" key="1">
    <source>
        <dbReference type="EMBL" id="MBC5629613.1"/>
    </source>
</evidence>
<comment type="caution">
    <text evidence="1">The sequence shown here is derived from an EMBL/GenBank/DDBJ whole genome shotgun (WGS) entry which is preliminary data.</text>
</comment>
<dbReference type="EMBL" id="JACOOO010000025">
    <property type="protein sequence ID" value="MBC5629613.1"/>
    <property type="molecule type" value="Genomic_DNA"/>
</dbReference>
<sequence length="167" mass="19342">MNKKFIVINGVMGVGKTTVSKKLYKELENSFWLDGDNCWTMNPFIVNEENKDMVLNNISFILNNFLSNSSSKSVVFNWVIQSDDIMNEVLSRINTENVDVYKITLMCAKEELIRRIESDVRLGLRDNKNVERSLERYDMYKAMDTIKVDTTGKNIEKIVEEILGLVE</sequence>
<proteinExistence type="predicted"/>
<name>A0ABR7DFJ5_9CLOT</name>
<dbReference type="InterPro" id="IPR027417">
    <property type="entry name" value="P-loop_NTPase"/>
</dbReference>
<dbReference type="Gene3D" id="3.40.50.300">
    <property type="entry name" value="P-loop containing nucleotide triphosphate hydrolases"/>
    <property type="match status" value="1"/>
</dbReference>
<dbReference type="SUPFAM" id="SSF52540">
    <property type="entry name" value="P-loop containing nucleoside triphosphate hydrolases"/>
    <property type="match status" value="1"/>
</dbReference>
<keyword evidence="2" id="KW-1185">Reference proteome</keyword>
<gene>
    <name evidence="1" type="ORF">H8S20_12005</name>
</gene>